<gene>
    <name evidence="7" type="ORF">F8568_042450</name>
</gene>
<dbReference type="Pfam" id="PF00482">
    <property type="entry name" value="T2SSF"/>
    <property type="match status" value="1"/>
</dbReference>
<comment type="caution">
    <text evidence="7">The sequence shown here is derived from an EMBL/GenBank/DDBJ whole genome shotgun (WGS) entry which is preliminary data.</text>
</comment>
<evidence type="ECO:0000256" key="5">
    <source>
        <dbReference type="ARBA" id="ARBA00023136"/>
    </source>
</evidence>
<proteinExistence type="predicted"/>
<reference evidence="7" key="1">
    <citation type="submission" date="2019-12" db="EMBL/GenBank/DDBJ databases">
        <title>Actinomadura physcomitrii sp. nov., a novel actinomycete isolated from moss [Physcomitrium sphaericum (Ludw) Fuernr].</title>
        <authorList>
            <person name="Zhuang X."/>
        </authorList>
    </citation>
    <scope>NUCLEOTIDE SEQUENCE [LARGE SCALE GENOMIC DNA]</scope>
    <source>
        <strain evidence="7">LD22</strain>
    </source>
</reference>
<dbReference type="Proteomes" id="UP000462055">
    <property type="component" value="Unassembled WGS sequence"/>
</dbReference>
<dbReference type="PANTHER" id="PTHR35007:SF4">
    <property type="entry name" value="CONSERVED TRANSMEMBRANE PROTEIN-RELATED"/>
    <property type="match status" value="1"/>
</dbReference>
<dbReference type="InterPro" id="IPR018076">
    <property type="entry name" value="T2SS_GspF_dom"/>
</dbReference>
<dbReference type="AlphaFoldDB" id="A0A6I4MMM0"/>
<dbReference type="EMBL" id="WBMS02000059">
    <property type="protein sequence ID" value="MWA06893.1"/>
    <property type="molecule type" value="Genomic_DNA"/>
</dbReference>
<dbReference type="RefSeq" id="WP_151599817.1">
    <property type="nucleotide sequence ID" value="NZ_WBMS02000059.1"/>
</dbReference>
<evidence type="ECO:0000256" key="1">
    <source>
        <dbReference type="ARBA" id="ARBA00004651"/>
    </source>
</evidence>
<protein>
    <submittedName>
        <fullName evidence="7">Type II secretion system protein</fullName>
    </submittedName>
</protein>
<keyword evidence="8" id="KW-1185">Reference proteome</keyword>
<keyword evidence="2" id="KW-1003">Cell membrane</keyword>
<keyword evidence="4" id="KW-1133">Transmembrane helix</keyword>
<evidence type="ECO:0000259" key="6">
    <source>
        <dbReference type="Pfam" id="PF00482"/>
    </source>
</evidence>
<dbReference type="GO" id="GO:0005886">
    <property type="term" value="C:plasma membrane"/>
    <property type="evidence" value="ECO:0007669"/>
    <property type="project" value="UniProtKB-SubCell"/>
</dbReference>
<evidence type="ECO:0000256" key="3">
    <source>
        <dbReference type="ARBA" id="ARBA00022692"/>
    </source>
</evidence>
<sequence>MTDTTGLAALCCAASAWLLLGPPPAGVRLSRIVAPAPAPGGPFPALRARIEVVRERRGRPGRRRTAIIELCDGMAAELAAGRTPEEAFTLSAAVLDPHVAAELLAPGRPPPSIPDHLAELAREPGAEGLRLLAACWRIGTERGGTLATVLDGLAAALRDEEAQRQDVSVQLAGPRATARLLAALPLLGVGMAAALGAHPLTFLCGSLPGLACLLTGVAFNATGLYWTRHLARTAESLT</sequence>
<organism evidence="7 8">
    <name type="scientific">Actinomadura physcomitrii</name>
    <dbReference type="NCBI Taxonomy" id="2650748"/>
    <lineage>
        <taxon>Bacteria</taxon>
        <taxon>Bacillati</taxon>
        <taxon>Actinomycetota</taxon>
        <taxon>Actinomycetes</taxon>
        <taxon>Streptosporangiales</taxon>
        <taxon>Thermomonosporaceae</taxon>
        <taxon>Actinomadura</taxon>
    </lineage>
</organism>
<accession>A0A6I4MMM0</accession>
<dbReference type="PANTHER" id="PTHR35007">
    <property type="entry name" value="INTEGRAL MEMBRANE PROTEIN-RELATED"/>
    <property type="match status" value="1"/>
</dbReference>
<keyword evidence="3" id="KW-0812">Transmembrane</keyword>
<evidence type="ECO:0000256" key="4">
    <source>
        <dbReference type="ARBA" id="ARBA00022989"/>
    </source>
</evidence>
<evidence type="ECO:0000313" key="8">
    <source>
        <dbReference type="Proteomes" id="UP000462055"/>
    </source>
</evidence>
<feature type="domain" description="Type II secretion system protein GspF" evidence="6">
    <location>
        <begin position="71"/>
        <end position="191"/>
    </location>
</feature>
<name>A0A6I4MMM0_9ACTN</name>
<evidence type="ECO:0000256" key="2">
    <source>
        <dbReference type="ARBA" id="ARBA00022475"/>
    </source>
</evidence>
<evidence type="ECO:0000313" key="7">
    <source>
        <dbReference type="EMBL" id="MWA06893.1"/>
    </source>
</evidence>
<comment type="subcellular location">
    <subcellularLocation>
        <location evidence="1">Cell membrane</location>
        <topology evidence="1">Multi-pass membrane protein</topology>
    </subcellularLocation>
</comment>
<keyword evidence="5" id="KW-0472">Membrane</keyword>